<dbReference type="PROSITE" id="PS50109">
    <property type="entry name" value="HIS_KIN"/>
    <property type="match status" value="1"/>
</dbReference>
<evidence type="ECO:0000256" key="6">
    <source>
        <dbReference type="ARBA" id="ARBA00023012"/>
    </source>
</evidence>
<keyword evidence="3" id="KW-0597">Phosphoprotein</keyword>
<feature type="domain" description="Histidine kinase" evidence="7">
    <location>
        <begin position="31"/>
        <end position="245"/>
    </location>
</feature>
<evidence type="ECO:0000313" key="8">
    <source>
        <dbReference type="EMBL" id="MCW0482066.1"/>
    </source>
</evidence>
<dbReference type="CDD" id="cd00075">
    <property type="entry name" value="HATPase"/>
    <property type="match status" value="1"/>
</dbReference>
<dbReference type="GO" id="GO:0000155">
    <property type="term" value="F:phosphorelay sensor kinase activity"/>
    <property type="evidence" value="ECO:0007669"/>
    <property type="project" value="InterPro"/>
</dbReference>
<organism evidence="8 9">
    <name type="scientific">Gaoshiqia sediminis</name>
    <dbReference type="NCBI Taxonomy" id="2986998"/>
    <lineage>
        <taxon>Bacteria</taxon>
        <taxon>Pseudomonadati</taxon>
        <taxon>Bacteroidota</taxon>
        <taxon>Bacteroidia</taxon>
        <taxon>Marinilabiliales</taxon>
        <taxon>Prolixibacteraceae</taxon>
        <taxon>Gaoshiqia</taxon>
    </lineage>
</organism>
<dbReference type="PANTHER" id="PTHR43711">
    <property type="entry name" value="TWO-COMPONENT HISTIDINE KINASE"/>
    <property type="match status" value="1"/>
</dbReference>
<evidence type="ECO:0000256" key="4">
    <source>
        <dbReference type="ARBA" id="ARBA00022679"/>
    </source>
</evidence>
<dbReference type="Pfam" id="PF02518">
    <property type="entry name" value="HATPase_c"/>
    <property type="match status" value="1"/>
</dbReference>
<name>A0AA41Y5U9_9BACT</name>
<dbReference type="EC" id="2.7.13.3" evidence="2"/>
<dbReference type="Proteomes" id="UP001163821">
    <property type="component" value="Unassembled WGS sequence"/>
</dbReference>
<evidence type="ECO:0000256" key="5">
    <source>
        <dbReference type="ARBA" id="ARBA00022777"/>
    </source>
</evidence>
<comment type="caution">
    <text evidence="8">The sequence shown here is derived from an EMBL/GenBank/DDBJ whole genome shotgun (WGS) entry which is preliminary data.</text>
</comment>
<keyword evidence="6" id="KW-0902">Two-component regulatory system</keyword>
<dbReference type="AlphaFoldDB" id="A0AA41Y5U9"/>
<reference evidence="8" key="1">
    <citation type="submission" date="2022-10" db="EMBL/GenBank/DDBJ databases">
        <title>Gaoshiqiia sediminis gen. nov., sp. nov., isolated from coastal sediment.</title>
        <authorList>
            <person name="Yu W.X."/>
            <person name="Mu D.S."/>
            <person name="Du J.Z."/>
            <person name="Liang Y.Q."/>
        </authorList>
    </citation>
    <scope>NUCLEOTIDE SEQUENCE</scope>
    <source>
        <strain evidence="8">A06</strain>
    </source>
</reference>
<dbReference type="Pfam" id="PF00512">
    <property type="entry name" value="HisKA"/>
    <property type="match status" value="1"/>
</dbReference>
<sequence>MTEEPKETFSLAQNPPDNGLEFESSKQIISSISHELRTPLAIISSNIQLLKKFSYGLDSKMVRETFSLCEEAVGAMTNFIEDIHFLNVSNKGQLKAVFQNVELEPFFKEFVDRISDSDFNRKRIHVETTLEVPYICCDKHLLFKVLAKLMDNALKFSGERVDFTVSSSHNGLIAEVADQGVGIPPEEISAIYEPFKRCANVRMITGCGLGLAIAKKCTDALNGEIEVASELGKGTRFKIKIPDHEC</sequence>
<dbReference type="Gene3D" id="1.10.287.130">
    <property type="match status" value="1"/>
</dbReference>
<evidence type="ECO:0000313" key="9">
    <source>
        <dbReference type="Proteomes" id="UP001163821"/>
    </source>
</evidence>
<keyword evidence="4" id="KW-0808">Transferase</keyword>
<gene>
    <name evidence="8" type="ORF">N2K84_04940</name>
</gene>
<dbReference type="SUPFAM" id="SSF55874">
    <property type="entry name" value="ATPase domain of HSP90 chaperone/DNA topoisomerase II/histidine kinase"/>
    <property type="match status" value="1"/>
</dbReference>
<evidence type="ECO:0000256" key="1">
    <source>
        <dbReference type="ARBA" id="ARBA00000085"/>
    </source>
</evidence>
<evidence type="ECO:0000259" key="7">
    <source>
        <dbReference type="PROSITE" id="PS50109"/>
    </source>
</evidence>
<dbReference type="InterPro" id="IPR005467">
    <property type="entry name" value="His_kinase_dom"/>
</dbReference>
<dbReference type="PRINTS" id="PR00344">
    <property type="entry name" value="BCTRLSENSOR"/>
</dbReference>
<dbReference type="Gene3D" id="3.30.565.10">
    <property type="entry name" value="Histidine kinase-like ATPase, C-terminal domain"/>
    <property type="match status" value="1"/>
</dbReference>
<accession>A0AA41Y5U9</accession>
<keyword evidence="5 8" id="KW-0418">Kinase</keyword>
<dbReference type="SMART" id="SM00387">
    <property type="entry name" value="HATPase_c"/>
    <property type="match status" value="1"/>
</dbReference>
<proteinExistence type="predicted"/>
<dbReference type="InterPro" id="IPR050736">
    <property type="entry name" value="Sensor_HK_Regulatory"/>
</dbReference>
<dbReference type="InterPro" id="IPR036890">
    <property type="entry name" value="HATPase_C_sf"/>
</dbReference>
<evidence type="ECO:0000256" key="3">
    <source>
        <dbReference type="ARBA" id="ARBA00022553"/>
    </source>
</evidence>
<evidence type="ECO:0000256" key="2">
    <source>
        <dbReference type="ARBA" id="ARBA00012438"/>
    </source>
</evidence>
<comment type="catalytic activity">
    <reaction evidence="1">
        <text>ATP + protein L-histidine = ADP + protein N-phospho-L-histidine.</text>
        <dbReference type="EC" id="2.7.13.3"/>
    </reaction>
</comment>
<dbReference type="SMART" id="SM00388">
    <property type="entry name" value="HisKA"/>
    <property type="match status" value="1"/>
</dbReference>
<dbReference type="InterPro" id="IPR036097">
    <property type="entry name" value="HisK_dim/P_sf"/>
</dbReference>
<protein>
    <recommendedName>
        <fullName evidence="2">histidine kinase</fullName>
        <ecNumber evidence="2">2.7.13.3</ecNumber>
    </recommendedName>
</protein>
<dbReference type="InterPro" id="IPR004358">
    <property type="entry name" value="Sig_transdc_His_kin-like_C"/>
</dbReference>
<dbReference type="EMBL" id="JAPAAF010000004">
    <property type="protein sequence ID" value="MCW0482066.1"/>
    <property type="molecule type" value="Genomic_DNA"/>
</dbReference>
<dbReference type="SUPFAM" id="SSF47384">
    <property type="entry name" value="Homodimeric domain of signal transducing histidine kinase"/>
    <property type="match status" value="1"/>
</dbReference>
<keyword evidence="9" id="KW-1185">Reference proteome</keyword>
<dbReference type="CDD" id="cd00082">
    <property type="entry name" value="HisKA"/>
    <property type="match status" value="1"/>
</dbReference>
<dbReference type="RefSeq" id="WP_282590671.1">
    <property type="nucleotide sequence ID" value="NZ_JAPAAF010000004.1"/>
</dbReference>
<dbReference type="InterPro" id="IPR003661">
    <property type="entry name" value="HisK_dim/P_dom"/>
</dbReference>
<dbReference type="PANTHER" id="PTHR43711:SF26">
    <property type="entry name" value="SENSOR HISTIDINE KINASE RCSC"/>
    <property type="match status" value="1"/>
</dbReference>
<dbReference type="InterPro" id="IPR003594">
    <property type="entry name" value="HATPase_dom"/>
</dbReference>